<feature type="compositionally biased region" description="Polar residues" evidence="1">
    <location>
        <begin position="704"/>
        <end position="716"/>
    </location>
</feature>
<feature type="region of interest" description="Disordered" evidence="1">
    <location>
        <begin position="589"/>
        <end position="614"/>
    </location>
</feature>
<feature type="compositionally biased region" description="Polar residues" evidence="1">
    <location>
        <begin position="342"/>
        <end position="360"/>
    </location>
</feature>
<evidence type="ECO:0000313" key="3">
    <source>
        <dbReference type="Proteomes" id="UP000826271"/>
    </source>
</evidence>
<name>A0AAV6XQ30_9LAMI</name>
<feature type="compositionally biased region" description="Polar residues" evidence="1">
    <location>
        <begin position="274"/>
        <end position="314"/>
    </location>
</feature>
<keyword evidence="3" id="KW-1185">Reference proteome</keyword>
<accession>A0AAV6XQ30</accession>
<proteinExistence type="predicted"/>
<feature type="region of interest" description="Disordered" evidence="1">
    <location>
        <begin position="704"/>
        <end position="727"/>
    </location>
</feature>
<sequence length="1114" mass="122984">MLQRQIMFKQLQELQRRQQLQELGDPRNQDYMNQLSSLKQASGVQFPSTINGTPVNDSQMLMLGNMQMMQHGGSTVFQGLPNGVGFSQSHNHGVGLSQPQYDLYGTPNTDKNLNQYSHLQGPSNHSGNLLGKNNNSPLRMSPVHPSAFASSFSMPDGSLLPGQVFQEKNLFGQVPAESFNSDILSHSYSEQGMVQPDASLDPLEQKILYNTDDNSWESSFSRNSKMGSGGFDSTVENPSFLDSIQSGSWSALMQSAVAETSSSDTGIQEEWSGLSFQNPEPSMDNQPSNFIINNEKPQNNWVDRNSQHVSSPSSKPEHLVHNSNMNCNFPGFQSEPSRDSRQQSPRNTSQLTDYNSQQKHPTGGSHLVQTSLSTSNTWPGQYKGHLEDDNRFHNNFSGHEVRGNLWLHGSTSNPVAGGIQKPFDQGNQLNIHRYSTESGRMAPGNNVERMPSLLSASSDIHGQNVTSQSESMLELLNKDDISDQHTPGMQSNSTLNELSLTETSVASFAKPCKTPPTSQGFGFRVGPADPRTPQPYSFFPSLSMENSNASPLPSHDVNNYIKNHHPAPPVPTTKFPVYSATTSQVQHVGSTQWPDITTQQDVSSPKPFKFSSNLFRSHDSASSSLETSSGAPNEQLNQNSFKNEHNVQGFGAYSGASEKESSFHDGSLVTHTHQQPSNQTDQRYNESPAVPARDMRAFSHSLNQNQSMHQVQSPRNAENHGGKRSPLKYDSVNYQQAIANARELFLSGQKAVTNDKAKGDLDAVAHISNEASNVTYQSQISMQMAPSWFKHYETLKNGQGLPIYDPRTAVNAAQTFSGITIGNLQENSLIRYGNSANANQGSGVWPSSTATLIESKNLSSPSMLPSDTNYQTWAVSIPKKRKIVAFEMVPWHKEVNHEPLRLQHMSIAELEWVLASNRRQEEVRQVKNETETVEDVLPVVRAKRRLTFTTQLMQQVFRPPPAVILFADASTNCDYVAYSASRLALGDACNLTHKPPSDTNNVSPDKLKTLRRISDCDFSKVVEGLISRVKKLEGDLSRLDRTLSIVDIKVEAQDLEKFSTINRFAKFHIKSQSNTIDPTSSSGPSTAPKILPQKYVTGVPMPKIVPEGTDCLSL</sequence>
<gene>
    <name evidence="2" type="ORF">BUALT_Bualt04G0137300</name>
</gene>
<dbReference type="PANTHER" id="PTHR31267">
    <property type="entry name" value="DENTIN SIALOPHOSPHOPROTEIN-LIKE PROTEIN"/>
    <property type="match status" value="1"/>
</dbReference>
<feature type="compositionally biased region" description="Polar residues" evidence="1">
    <location>
        <begin position="669"/>
        <end position="682"/>
    </location>
</feature>
<evidence type="ECO:0000313" key="2">
    <source>
        <dbReference type="EMBL" id="KAG8384624.1"/>
    </source>
</evidence>
<feature type="region of interest" description="Disordered" evidence="1">
    <location>
        <begin position="655"/>
        <end position="688"/>
    </location>
</feature>
<protein>
    <submittedName>
        <fullName evidence="2">Uncharacterized protein</fullName>
    </submittedName>
</protein>
<dbReference type="AlphaFoldDB" id="A0AAV6XQ30"/>
<feature type="compositionally biased region" description="Polar residues" evidence="1">
    <location>
        <begin position="106"/>
        <end position="138"/>
    </location>
</feature>
<evidence type="ECO:0000256" key="1">
    <source>
        <dbReference type="SAM" id="MobiDB-lite"/>
    </source>
</evidence>
<feature type="compositionally biased region" description="Polar residues" evidence="1">
    <location>
        <begin position="367"/>
        <end position="376"/>
    </location>
</feature>
<comment type="caution">
    <text evidence="2">The sequence shown here is derived from an EMBL/GenBank/DDBJ whole genome shotgun (WGS) entry which is preliminary data.</text>
</comment>
<feature type="compositionally biased region" description="Polar residues" evidence="1">
    <location>
        <begin position="589"/>
        <end position="603"/>
    </location>
</feature>
<organism evidence="2 3">
    <name type="scientific">Buddleja alternifolia</name>
    <dbReference type="NCBI Taxonomy" id="168488"/>
    <lineage>
        <taxon>Eukaryota</taxon>
        <taxon>Viridiplantae</taxon>
        <taxon>Streptophyta</taxon>
        <taxon>Embryophyta</taxon>
        <taxon>Tracheophyta</taxon>
        <taxon>Spermatophyta</taxon>
        <taxon>Magnoliopsida</taxon>
        <taxon>eudicotyledons</taxon>
        <taxon>Gunneridae</taxon>
        <taxon>Pentapetalae</taxon>
        <taxon>asterids</taxon>
        <taxon>lamiids</taxon>
        <taxon>Lamiales</taxon>
        <taxon>Scrophulariaceae</taxon>
        <taxon>Buddlejeae</taxon>
        <taxon>Buddleja</taxon>
    </lineage>
</organism>
<reference evidence="2" key="1">
    <citation type="submission" date="2019-10" db="EMBL/GenBank/DDBJ databases">
        <authorList>
            <person name="Zhang R."/>
            <person name="Pan Y."/>
            <person name="Wang J."/>
            <person name="Ma R."/>
            <person name="Yu S."/>
        </authorList>
    </citation>
    <scope>NUCLEOTIDE SEQUENCE</scope>
    <source>
        <strain evidence="2">LA-IB0</strain>
        <tissue evidence="2">Leaf</tissue>
    </source>
</reference>
<feature type="region of interest" description="Disordered" evidence="1">
    <location>
        <begin position="104"/>
        <end position="142"/>
    </location>
</feature>
<feature type="region of interest" description="Disordered" evidence="1">
    <location>
        <begin position="273"/>
        <end position="376"/>
    </location>
</feature>
<dbReference type="PANTHER" id="PTHR31267:SF2">
    <property type="entry name" value="EXPRESSED PROTEIN"/>
    <property type="match status" value="1"/>
</dbReference>
<dbReference type="Proteomes" id="UP000826271">
    <property type="component" value="Unassembled WGS sequence"/>
</dbReference>
<dbReference type="EMBL" id="WHWC01000004">
    <property type="protein sequence ID" value="KAG8384624.1"/>
    <property type="molecule type" value="Genomic_DNA"/>
</dbReference>